<accession>A0A5C3PU45</accession>
<proteinExistence type="predicted"/>
<keyword evidence="4" id="KW-1185">Reference proteome</keyword>
<dbReference type="AlphaFoldDB" id="A0A5C3PU45"/>
<evidence type="ECO:0000256" key="2">
    <source>
        <dbReference type="SAM" id="Phobius"/>
    </source>
</evidence>
<dbReference type="SUPFAM" id="SSF57997">
    <property type="entry name" value="Tropomyosin"/>
    <property type="match status" value="1"/>
</dbReference>
<keyword evidence="2" id="KW-1133">Transmembrane helix</keyword>
<feature type="compositionally biased region" description="Pro residues" evidence="1">
    <location>
        <begin position="298"/>
        <end position="307"/>
    </location>
</feature>
<feature type="region of interest" description="Disordered" evidence="1">
    <location>
        <begin position="268"/>
        <end position="344"/>
    </location>
</feature>
<dbReference type="InParanoid" id="A0A5C3PU45"/>
<feature type="transmembrane region" description="Helical" evidence="2">
    <location>
        <begin position="543"/>
        <end position="562"/>
    </location>
</feature>
<sequence>MSLPTPQDMHTYDEFVSSVASVPGDYTAGPDDSNPLPVERISLKAVALHTRYDAFATEREFWEDQFEKTNHKLDVATSANRSILRTMRDMKRTQTIYDERMTNLESEVKSVRDSMTETIAPIKRRHAVVEGAFRKQQQDSEAFRVECLKRVDALQGIVNKLEREISVLRSQWNSNKDTINTLSEQIAPSQEATHTLTARLVEMEQKEESVWALLRETREGLEELKRSTGDEHSSLDSFQLPTLADEIHSIGPYHSGEAMDAQPVPVEMDAQPLPPVEMDAQPVPLLAPSQDGWWDHPALPPIEPPAPSSTYSSDFSRPDCSAGEGLKTPDSLPSSLVDSVDDPQRAEIVYDDDDESGRSDLGGQFADEGQAKTVSTIPMASQDSVVQEVDNGGVAEGSVAEGSVAEGSIAEGRLVQGSELDPGDGSIGDVGSLTDLSADRCVAKGSIVEDATRSITEENANWCMPGSAVRRGGATILISPEAEADMDAGPGERSPTGGSIRAFTLTLVYFLVPPRPSQESRVSLPAVVWSVYTRARLHAASSSIVSVSVPIAVILFVTYLRITHASRRLNRGISLPLLLQLPVSDHPVWDWAADN</sequence>
<feature type="compositionally biased region" description="Low complexity" evidence="1">
    <location>
        <begin position="329"/>
        <end position="338"/>
    </location>
</feature>
<gene>
    <name evidence="3" type="ORF">K466DRAFT_597592</name>
</gene>
<protein>
    <submittedName>
        <fullName evidence="3">Uncharacterized protein</fullName>
    </submittedName>
</protein>
<reference evidence="3 4" key="1">
    <citation type="journal article" date="2019" name="Nat. Ecol. Evol.">
        <title>Megaphylogeny resolves global patterns of mushroom evolution.</title>
        <authorList>
            <person name="Varga T."/>
            <person name="Krizsan K."/>
            <person name="Foldi C."/>
            <person name="Dima B."/>
            <person name="Sanchez-Garcia M."/>
            <person name="Sanchez-Ramirez S."/>
            <person name="Szollosi G.J."/>
            <person name="Szarkandi J.G."/>
            <person name="Papp V."/>
            <person name="Albert L."/>
            <person name="Andreopoulos W."/>
            <person name="Angelini C."/>
            <person name="Antonin V."/>
            <person name="Barry K.W."/>
            <person name="Bougher N.L."/>
            <person name="Buchanan P."/>
            <person name="Buyck B."/>
            <person name="Bense V."/>
            <person name="Catcheside P."/>
            <person name="Chovatia M."/>
            <person name="Cooper J."/>
            <person name="Damon W."/>
            <person name="Desjardin D."/>
            <person name="Finy P."/>
            <person name="Geml J."/>
            <person name="Haridas S."/>
            <person name="Hughes K."/>
            <person name="Justo A."/>
            <person name="Karasinski D."/>
            <person name="Kautmanova I."/>
            <person name="Kiss B."/>
            <person name="Kocsube S."/>
            <person name="Kotiranta H."/>
            <person name="LaButti K.M."/>
            <person name="Lechner B.E."/>
            <person name="Liimatainen K."/>
            <person name="Lipzen A."/>
            <person name="Lukacs Z."/>
            <person name="Mihaltcheva S."/>
            <person name="Morgado L.N."/>
            <person name="Niskanen T."/>
            <person name="Noordeloos M.E."/>
            <person name="Ohm R.A."/>
            <person name="Ortiz-Santana B."/>
            <person name="Ovrebo C."/>
            <person name="Racz N."/>
            <person name="Riley R."/>
            <person name="Savchenko A."/>
            <person name="Shiryaev A."/>
            <person name="Soop K."/>
            <person name="Spirin V."/>
            <person name="Szebenyi C."/>
            <person name="Tomsovsky M."/>
            <person name="Tulloss R.E."/>
            <person name="Uehling J."/>
            <person name="Grigoriev I.V."/>
            <person name="Vagvolgyi C."/>
            <person name="Papp T."/>
            <person name="Martin F.M."/>
            <person name="Miettinen O."/>
            <person name="Hibbett D.S."/>
            <person name="Nagy L.G."/>
        </authorList>
    </citation>
    <scope>NUCLEOTIDE SEQUENCE [LARGE SCALE GENOMIC DNA]</scope>
    <source>
        <strain evidence="3 4">HHB13444</strain>
    </source>
</reference>
<organism evidence="3 4">
    <name type="scientific">Polyporus arcularius HHB13444</name>
    <dbReference type="NCBI Taxonomy" id="1314778"/>
    <lineage>
        <taxon>Eukaryota</taxon>
        <taxon>Fungi</taxon>
        <taxon>Dikarya</taxon>
        <taxon>Basidiomycota</taxon>
        <taxon>Agaricomycotina</taxon>
        <taxon>Agaricomycetes</taxon>
        <taxon>Polyporales</taxon>
        <taxon>Polyporaceae</taxon>
        <taxon>Polyporus</taxon>
    </lineage>
</organism>
<evidence type="ECO:0000313" key="4">
    <source>
        <dbReference type="Proteomes" id="UP000308197"/>
    </source>
</evidence>
<evidence type="ECO:0000256" key="1">
    <source>
        <dbReference type="SAM" id="MobiDB-lite"/>
    </source>
</evidence>
<name>A0A5C3PU45_9APHY</name>
<keyword evidence="2" id="KW-0472">Membrane</keyword>
<dbReference type="EMBL" id="ML211069">
    <property type="protein sequence ID" value="TFK89653.1"/>
    <property type="molecule type" value="Genomic_DNA"/>
</dbReference>
<evidence type="ECO:0000313" key="3">
    <source>
        <dbReference type="EMBL" id="TFK89653.1"/>
    </source>
</evidence>
<dbReference type="STRING" id="1314778.A0A5C3PU45"/>
<dbReference type="Proteomes" id="UP000308197">
    <property type="component" value="Unassembled WGS sequence"/>
</dbReference>
<keyword evidence="2" id="KW-0812">Transmembrane</keyword>